<reference evidence="1" key="1">
    <citation type="submission" date="2018-04" db="EMBL/GenBank/DDBJ databases">
        <title>Whole genome sequencing of Hypsizygus marmoreus.</title>
        <authorList>
            <person name="Choi I.-G."/>
            <person name="Min B."/>
            <person name="Kim J.-G."/>
            <person name="Kim S."/>
            <person name="Oh Y.-L."/>
            <person name="Kong W.-S."/>
            <person name="Park H."/>
            <person name="Jeong J."/>
            <person name="Song E.-S."/>
        </authorList>
    </citation>
    <scope>NUCLEOTIDE SEQUENCE [LARGE SCALE GENOMIC DNA]</scope>
    <source>
        <strain evidence="1">51987-8</strain>
    </source>
</reference>
<dbReference type="AlphaFoldDB" id="A0A369JRT6"/>
<protein>
    <submittedName>
        <fullName evidence="1">Uncharacterized protein</fullName>
    </submittedName>
</protein>
<accession>A0A369JRT6</accession>
<keyword evidence="2" id="KW-1185">Reference proteome</keyword>
<name>A0A369JRT6_HYPMA</name>
<sequence length="226" mass="25285">MWDLIANVGVVDDVSPRYCRHRLLSPSIKCDYPVIVTVVFGTVSMLKPTIMPCMTPDTCNMTYNIDIRRTQEYIDGETPPFSNSYVMAFLIGDQCSSIPIVRVPPDIGHRYANKVDRLAFDLWVRPYENHTDPVINLAQQFRILDKAILSDGSEKILKSVFSVCYTSQTNGIENTIIRAVTDGCRWFGNMLIFKHDEAGLLVDVTMDDLEDALGAVISAVKSGSLI</sequence>
<dbReference type="Proteomes" id="UP000076154">
    <property type="component" value="Unassembled WGS sequence"/>
</dbReference>
<evidence type="ECO:0000313" key="1">
    <source>
        <dbReference type="EMBL" id="RDB23920.1"/>
    </source>
</evidence>
<gene>
    <name evidence="1" type="ORF">Hypma_009538</name>
</gene>
<organism evidence="1 2">
    <name type="scientific">Hypsizygus marmoreus</name>
    <name type="common">White beech mushroom</name>
    <name type="synonym">Agaricus marmoreus</name>
    <dbReference type="NCBI Taxonomy" id="39966"/>
    <lineage>
        <taxon>Eukaryota</taxon>
        <taxon>Fungi</taxon>
        <taxon>Dikarya</taxon>
        <taxon>Basidiomycota</taxon>
        <taxon>Agaricomycotina</taxon>
        <taxon>Agaricomycetes</taxon>
        <taxon>Agaricomycetidae</taxon>
        <taxon>Agaricales</taxon>
        <taxon>Tricholomatineae</taxon>
        <taxon>Lyophyllaceae</taxon>
        <taxon>Hypsizygus</taxon>
    </lineage>
</organism>
<proteinExistence type="predicted"/>
<comment type="caution">
    <text evidence="1">The sequence shown here is derived from an EMBL/GenBank/DDBJ whole genome shotgun (WGS) entry which is preliminary data.</text>
</comment>
<evidence type="ECO:0000313" key="2">
    <source>
        <dbReference type="Proteomes" id="UP000076154"/>
    </source>
</evidence>
<dbReference type="EMBL" id="LUEZ02000046">
    <property type="protein sequence ID" value="RDB23920.1"/>
    <property type="molecule type" value="Genomic_DNA"/>
</dbReference>
<dbReference type="InParanoid" id="A0A369JRT6"/>